<feature type="chain" id="PRO_5008571211" evidence="2">
    <location>
        <begin position="25"/>
        <end position="252"/>
    </location>
</feature>
<keyword evidence="1" id="KW-0812">Transmembrane</keyword>
<evidence type="ECO:0000313" key="3">
    <source>
        <dbReference type="EMBL" id="BAU49215.1"/>
    </source>
</evidence>
<reference evidence="3 4" key="1">
    <citation type="submission" date="2015-08" db="EMBL/GenBank/DDBJ databases">
        <title>Complete genome sequence of Sulfurifustis variabilis.</title>
        <authorList>
            <person name="Miura A."/>
            <person name="Kojima H."/>
            <person name="Fukui M."/>
        </authorList>
    </citation>
    <scope>NUCLEOTIDE SEQUENCE [LARGE SCALE GENOMIC DNA]</scope>
    <source>
        <strain evidence="4">skN76</strain>
    </source>
</reference>
<sequence length="252" mass="26500">MKAPHFLSVSVALLALGFIAESRATVLTFDETRSATGSTVIPTTSGSSVQQDYGDNVTGSSMDVTGGQFTYGNDGEGFTPNVVVDYSSGTAVSLWTTQYGDLTNVAFANSLPGTTPNALNVLLTADPGYEVQLYHFDLAGWSNTDYVIDGVSVFGDSLALYSQADVLVQGDIVGPRHTAFDFATPLSAQQLLIEIDFGNLAGGFQDNIGIDNIRFGQTPPVVVPVPPAAWLFFSALVGLAGMARRKTEKAPG</sequence>
<feature type="transmembrane region" description="Helical" evidence="1">
    <location>
        <begin position="221"/>
        <end position="243"/>
    </location>
</feature>
<dbReference type="AlphaFoldDB" id="A0A1B4V6Z0"/>
<dbReference type="EMBL" id="AP014936">
    <property type="protein sequence ID" value="BAU49215.1"/>
    <property type="molecule type" value="Genomic_DNA"/>
</dbReference>
<keyword evidence="1" id="KW-0472">Membrane</keyword>
<keyword evidence="4" id="KW-1185">Reference proteome</keyword>
<keyword evidence="1" id="KW-1133">Transmembrane helix</keyword>
<organism evidence="3 4">
    <name type="scientific">Sulfurifustis variabilis</name>
    <dbReference type="NCBI Taxonomy" id="1675686"/>
    <lineage>
        <taxon>Bacteria</taxon>
        <taxon>Pseudomonadati</taxon>
        <taxon>Pseudomonadota</taxon>
        <taxon>Gammaproteobacteria</taxon>
        <taxon>Acidiferrobacterales</taxon>
        <taxon>Acidiferrobacteraceae</taxon>
        <taxon>Sulfurifustis</taxon>
    </lineage>
</organism>
<keyword evidence="2" id="KW-0732">Signal</keyword>
<evidence type="ECO:0000256" key="2">
    <source>
        <dbReference type="SAM" id="SignalP"/>
    </source>
</evidence>
<gene>
    <name evidence="3" type="ORF">SVA_2667</name>
</gene>
<proteinExistence type="predicted"/>
<evidence type="ECO:0000313" key="4">
    <source>
        <dbReference type="Proteomes" id="UP000218899"/>
    </source>
</evidence>
<protein>
    <submittedName>
        <fullName evidence="3">Uncharacterized protein</fullName>
    </submittedName>
</protein>
<dbReference type="Proteomes" id="UP000218899">
    <property type="component" value="Chromosome"/>
</dbReference>
<accession>A0A1B4V6Z0</accession>
<feature type="signal peptide" evidence="2">
    <location>
        <begin position="1"/>
        <end position="24"/>
    </location>
</feature>
<dbReference type="RefSeq" id="WP_096461654.1">
    <property type="nucleotide sequence ID" value="NZ_AP014936.1"/>
</dbReference>
<evidence type="ECO:0000256" key="1">
    <source>
        <dbReference type="SAM" id="Phobius"/>
    </source>
</evidence>
<dbReference type="OrthoDB" id="8481012at2"/>
<name>A0A1B4V6Z0_9GAMM</name>
<dbReference type="KEGG" id="sva:SVA_2667"/>